<keyword evidence="5" id="KW-1185">Reference proteome</keyword>
<feature type="site" description="Positions MEP for the nucleophilic attack" evidence="3">
    <location>
        <position position="206"/>
    </location>
</feature>
<evidence type="ECO:0000313" key="5">
    <source>
        <dbReference type="Proteomes" id="UP000305792"/>
    </source>
</evidence>
<dbReference type="EMBL" id="STGX01000001">
    <property type="protein sequence ID" value="THV32269.1"/>
    <property type="molecule type" value="Genomic_DNA"/>
</dbReference>
<dbReference type="PANTHER" id="PTHR32125:SF4">
    <property type="entry name" value="2-C-METHYL-D-ERYTHRITOL 4-PHOSPHATE CYTIDYLYLTRANSFERASE, CHLOROPLASTIC"/>
    <property type="match status" value="1"/>
</dbReference>
<evidence type="ECO:0000256" key="2">
    <source>
        <dbReference type="ARBA" id="ARBA00022695"/>
    </source>
</evidence>
<reference evidence="4 5" key="1">
    <citation type="journal article" date="2018" name="Int. J. Syst. Evol. Microbiol.">
        <title>Glycomyces paridis sp. nov., isolated from the medicinal plant Paris polyphylla.</title>
        <authorList>
            <person name="Fang X.M."/>
            <person name="Bai J.L."/>
            <person name="Su J."/>
            <person name="Zhao L.L."/>
            <person name="Liu H.Y."/>
            <person name="Ma B.P."/>
            <person name="Zhang Y.Q."/>
            <person name="Yu L.Y."/>
        </authorList>
    </citation>
    <scope>NUCLEOTIDE SEQUENCE [LARGE SCALE GENOMIC DNA]</scope>
    <source>
        <strain evidence="4 5">CPCC 204357</strain>
    </source>
</reference>
<dbReference type="OrthoDB" id="9802561at2"/>
<comment type="pathway">
    <text evidence="3">Isoprenoid biosynthesis; isopentenyl diphosphate biosynthesis via DXP pathway; isopentenyl diphosphate from 1-deoxy-D-xylulose 5-phosphate: step 2/6.</text>
</comment>
<dbReference type="InterPro" id="IPR001228">
    <property type="entry name" value="IspD"/>
</dbReference>
<dbReference type="SUPFAM" id="SSF53448">
    <property type="entry name" value="Nucleotide-diphospho-sugar transferases"/>
    <property type="match status" value="1"/>
</dbReference>
<comment type="catalytic activity">
    <reaction evidence="3">
        <text>2-C-methyl-D-erythritol 4-phosphate + CTP + H(+) = 4-CDP-2-C-methyl-D-erythritol + diphosphate</text>
        <dbReference type="Rhea" id="RHEA:13429"/>
        <dbReference type="ChEBI" id="CHEBI:15378"/>
        <dbReference type="ChEBI" id="CHEBI:33019"/>
        <dbReference type="ChEBI" id="CHEBI:37563"/>
        <dbReference type="ChEBI" id="CHEBI:57823"/>
        <dbReference type="ChEBI" id="CHEBI:58262"/>
        <dbReference type="EC" id="2.7.7.60"/>
    </reaction>
</comment>
<dbReference type="InterPro" id="IPR050088">
    <property type="entry name" value="IspD/TarI_cytidylyltransf_bact"/>
</dbReference>
<dbReference type="InterPro" id="IPR034683">
    <property type="entry name" value="IspD/TarI"/>
</dbReference>
<keyword evidence="2 3" id="KW-0548">Nucleotidyltransferase</keyword>
<comment type="similarity">
    <text evidence="3">Belongs to the IspD/TarI cytidylyltransferase family. IspD subfamily.</text>
</comment>
<dbReference type="Pfam" id="PF01128">
    <property type="entry name" value="IspD"/>
    <property type="match status" value="1"/>
</dbReference>
<feature type="site" description="Positions MEP for the nucleophilic attack" evidence="3">
    <location>
        <position position="147"/>
    </location>
</feature>
<dbReference type="PANTHER" id="PTHR32125">
    <property type="entry name" value="2-C-METHYL-D-ERYTHRITOL 4-PHOSPHATE CYTIDYLYLTRANSFERASE, CHLOROPLASTIC"/>
    <property type="match status" value="1"/>
</dbReference>
<evidence type="ECO:0000256" key="1">
    <source>
        <dbReference type="ARBA" id="ARBA00022679"/>
    </source>
</evidence>
<dbReference type="EC" id="2.7.7.60" evidence="3"/>
<dbReference type="InterPro" id="IPR029044">
    <property type="entry name" value="Nucleotide-diphossugar_trans"/>
</dbReference>
<dbReference type="GO" id="GO:0050518">
    <property type="term" value="F:2-C-methyl-D-erythritol 4-phosphate cytidylyltransferase activity"/>
    <property type="evidence" value="ECO:0007669"/>
    <property type="project" value="UniProtKB-UniRule"/>
</dbReference>
<evidence type="ECO:0000256" key="3">
    <source>
        <dbReference type="HAMAP-Rule" id="MF_00108"/>
    </source>
</evidence>
<gene>
    <name evidence="3" type="primary">ispD</name>
    <name evidence="4" type="ORF">E9998_00455</name>
</gene>
<feature type="site" description="Transition state stabilizer" evidence="3">
    <location>
        <position position="7"/>
    </location>
</feature>
<comment type="caution">
    <text evidence="4">The sequence shown here is derived from an EMBL/GenBank/DDBJ whole genome shotgun (WGS) entry which is preliminary data.</text>
</comment>
<accession>A0A4S8PVS6</accession>
<comment type="function">
    <text evidence="3">Catalyzes the formation of 4-diphosphocytidyl-2-C-methyl-D-erythritol from CTP and 2-C-methyl-D-erythritol 4-phosphate (MEP).</text>
</comment>
<dbReference type="GO" id="GO:0019288">
    <property type="term" value="P:isopentenyl diphosphate biosynthetic process, methylerythritol 4-phosphate pathway"/>
    <property type="evidence" value="ECO:0007669"/>
    <property type="project" value="UniProtKB-UniRule"/>
</dbReference>
<dbReference type="UniPathway" id="UPA00056">
    <property type="reaction ID" value="UER00093"/>
</dbReference>
<organism evidence="4 5">
    <name type="scientific">Glycomyces paridis</name>
    <dbReference type="NCBI Taxonomy" id="2126555"/>
    <lineage>
        <taxon>Bacteria</taxon>
        <taxon>Bacillati</taxon>
        <taxon>Actinomycetota</taxon>
        <taxon>Actinomycetes</taxon>
        <taxon>Glycomycetales</taxon>
        <taxon>Glycomycetaceae</taxon>
        <taxon>Glycomyces</taxon>
    </lineage>
</organism>
<dbReference type="HAMAP" id="MF_00108">
    <property type="entry name" value="IspD"/>
    <property type="match status" value="1"/>
</dbReference>
<name>A0A4S8PVS6_9ACTN</name>
<dbReference type="AlphaFoldDB" id="A0A4S8PVS6"/>
<keyword evidence="3" id="KW-0414">Isoprene biosynthesis</keyword>
<sequence length="223" mass="22949">MGAAVPKQFIEVAGKPVLRWTLEAFEAEASVDEVVVVVGEGQEGRVRELAAEAGLGKVAAVVRGGATRSDSSTAAVGWAWGRTGGDRDCKLLIHDGARMLVPAKVIAAVAAALEGHGAAAAAVPSADTVVAVRDGDGGTVLERALERDRLRRVQTPQGFRLGLIRDAYAAAAADPGFTATDDCSVVLRYLPDVPVLLVPGDERNLKVTGPADLAVAAALLDLP</sequence>
<keyword evidence="1 3" id="KW-0808">Transferase</keyword>
<protein>
    <recommendedName>
        <fullName evidence="3">2-C-methyl-D-erythritol 4-phosphate cytidylyltransferase</fullName>
        <ecNumber evidence="3">2.7.7.60</ecNumber>
    </recommendedName>
    <alternativeName>
        <fullName evidence="3">4-diphosphocytidyl-2C-methyl-D-erythritol synthase</fullName>
    </alternativeName>
    <alternativeName>
        <fullName evidence="3">MEP cytidylyltransferase</fullName>
        <shortName evidence="3">MCT</shortName>
    </alternativeName>
</protein>
<evidence type="ECO:0000313" key="4">
    <source>
        <dbReference type="EMBL" id="THV32269.1"/>
    </source>
</evidence>
<dbReference type="Proteomes" id="UP000305792">
    <property type="component" value="Unassembled WGS sequence"/>
</dbReference>
<proteinExistence type="inferred from homology"/>
<comment type="caution">
    <text evidence="3">Lacks conserved residue(s) required for the propagation of feature annotation.</text>
</comment>
<dbReference type="Gene3D" id="3.90.550.10">
    <property type="entry name" value="Spore Coat Polysaccharide Biosynthesis Protein SpsA, Chain A"/>
    <property type="match status" value="1"/>
</dbReference>